<dbReference type="InterPro" id="IPR007921">
    <property type="entry name" value="CHAP_dom"/>
</dbReference>
<keyword evidence="1" id="KW-0812">Transmembrane</keyword>
<feature type="domain" description="Peptidase C51" evidence="2">
    <location>
        <begin position="73"/>
        <end position="137"/>
    </location>
</feature>
<dbReference type="Proteomes" id="UP001157034">
    <property type="component" value="Unassembled WGS sequence"/>
</dbReference>
<comment type="caution">
    <text evidence="3">The sequence shown here is derived from an EMBL/GenBank/DDBJ whole genome shotgun (WGS) entry which is preliminary data.</text>
</comment>
<evidence type="ECO:0000313" key="4">
    <source>
        <dbReference type="Proteomes" id="UP001157034"/>
    </source>
</evidence>
<accession>A0ABQ6K478</accession>
<evidence type="ECO:0000259" key="2">
    <source>
        <dbReference type="Pfam" id="PF05257"/>
    </source>
</evidence>
<reference evidence="4" key="1">
    <citation type="journal article" date="2019" name="Int. J. Syst. Evol. Microbiol.">
        <title>The Global Catalogue of Microorganisms (GCM) 10K type strain sequencing project: providing services to taxonomists for standard genome sequencing and annotation.</title>
        <authorList>
            <consortium name="The Broad Institute Genomics Platform"/>
            <consortium name="The Broad Institute Genome Sequencing Center for Infectious Disease"/>
            <person name="Wu L."/>
            <person name="Ma J."/>
        </authorList>
    </citation>
    <scope>NUCLEOTIDE SEQUENCE [LARGE SCALE GENOMIC DNA]</scope>
    <source>
        <strain evidence="4">NBRC 108894</strain>
    </source>
</reference>
<keyword evidence="1" id="KW-0472">Membrane</keyword>
<proteinExistence type="predicted"/>
<evidence type="ECO:0000313" key="3">
    <source>
        <dbReference type="EMBL" id="GMA94254.1"/>
    </source>
</evidence>
<dbReference type="PROSITE" id="PS51318">
    <property type="entry name" value="TAT"/>
    <property type="match status" value="1"/>
</dbReference>
<evidence type="ECO:0000256" key="1">
    <source>
        <dbReference type="SAM" id="Phobius"/>
    </source>
</evidence>
<gene>
    <name evidence="3" type="ORF">GCM10025881_10780</name>
</gene>
<dbReference type="Pfam" id="PF05257">
    <property type="entry name" value="CHAP"/>
    <property type="match status" value="1"/>
</dbReference>
<dbReference type="InterPro" id="IPR006311">
    <property type="entry name" value="TAT_signal"/>
</dbReference>
<name>A0ABQ6K478_9MICO</name>
<protein>
    <recommendedName>
        <fullName evidence="2">Peptidase C51 domain-containing protein</fullName>
    </recommendedName>
</protein>
<organism evidence="3 4">
    <name type="scientific">Pseudolysinimonas kribbensis</name>
    <dbReference type="NCBI Taxonomy" id="433641"/>
    <lineage>
        <taxon>Bacteria</taxon>
        <taxon>Bacillati</taxon>
        <taxon>Actinomycetota</taxon>
        <taxon>Actinomycetes</taxon>
        <taxon>Micrococcales</taxon>
        <taxon>Microbacteriaceae</taxon>
        <taxon>Pseudolysinimonas</taxon>
    </lineage>
</organism>
<keyword evidence="4" id="KW-1185">Reference proteome</keyword>
<feature type="transmembrane region" description="Helical" evidence="1">
    <location>
        <begin position="12"/>
        <end position="29"/>
    </location>
</feature>
<dbReference type="EMBL" id="BSVB01000001">
    <property type="protein sequence ID" value="GMA94254.1"/>
    <property type="molecule type" value="Genomic_DNA"/>
</dbReference>
<sequence>MVEPGLPLSRRTLLVGGTAAITGTVLGLGTLASPAFAASVSAAGVIAAGRSYLNMTLSQMRPLTTPPWSNYPDADWCAWYVSWCLRGLGYGERTYATDFNFLPASASPQVGDLAVFGTYHIGFVSQVSGGIRILDGNRVSTGAPPMGTRVNEGNNFDSPVYRRPAYSSSEPQLTGDDDDMSVLYLTTSASTDGVIPSGWAFLDSGIGPIRPLTAYQRHNLLWFGGYDDNGNAGGGAPTGSQVPLRLAAVPGNTIRQLAQSVGCAEWAGTPPTLVVTGRVFYGSETPFYPKVSIG</sequence>
<keyword evidence="1" id="KW-1133">Transmembrane helix</keyword>